<feature type="domain" description="Gliding motility-associated protein GldM second immunoglobulin-like" evidence="2">
    <location>
        <begin position="4"/>
        <end position="83"/>
    </location>
</feature>
<accession>A0ABQ5MED6</accession>
<dbReference type="RefSeq" id="WP_281763396.1">
    <property type="nucleotide sequence ID" value="NZ_BRVO01000001.1"/>
</dbReference>
<proteinExistence type="predicted"/>
<organism evidence="3 4">
    <name type="scientific">Neptunitalea lumnitzerae</name>
    <dbReference type="NCBI Taxonomy" id="2965509"/>
    <lineage>
        <taxon>Bacteria</taxon>
        <taxon>Pseudomonadati</taxon>
        <taxon>Bacteroidota</taxon>
        <taxon>Flavobacteriia</taxon>
        <taxon>Flavobacteriales</taxon>
        <taxon>Flavobacteriaceae</taxon>
        <taxon>Neptunitalea</taxon>
    </lineage>
</organism>
<protein>
    <recommendedName>
        <fullName evidence="5">Gliding motility-associated protein GldM C-terminal domain-containing protein</fullName>
    </recommendedName>
</protein>
<name>A0ABQ5MED6_9FLAO</name>
<evidence type="ECO:0008006" key="5">
    <source>
        <dbReference type="Google" id="ProtNLM"/>
    </source>
</evidence>
<evidence type="ECO:0000313" key="4">
    <source>
        <dbReference type="Proteomes" id="UP001143543"/>
    </source>
</evidence>
<dbReference type="InterPro" id="IPR048406">
    <property type="entry name" value="GldM_Ig-like-2"/>
</dbReference>
<sequence>MPNSATIAADKMNVVYRGVKNPMTITFAGVSSDKISASAPGLNKLGNGKYVMEPTSGSEVVIKVNGSLPGGQPVSDQAKFRIKDLPKPTGEFLGKTDGIKLPKANISVGEVKAIFEDFDFDLPLGVTSFKVSVPGQASVNVNGSRMDARAKAAIAKARRGDMIQIFDIKAKPTNGSTVRIKTVSPILIEVQN</sequence>
<evidence type="ECO:0000259" key="2">
    <source>
        <dbReference type="Pfam" id="PF21602"/>
    </source>
</evidence>
<reference evidence="3" key="1">
    <citation type="submission" date="2022-07" db="EMBL/GenBank/DDBJ databases">
        <title>Taxonomy of Novel Oxalotrophic and Methylotrophic Bacteria.</title>
        <authorList>
            <person name="Sahin N."/>
            <person name="Tani A."/>
        </authorList>
    </citation>
    <scope>NUCLEOTIDE SEQUENCE</scope>
    <source>
        <strain evidence="3">Y10</strain>
    </source>
</reference>
<dbReference type="Pfam" id="PF12080">
    <property type="entry name" value="GldM_4th"/>
    <property type="match status" value="1"/>
</dbReference>
<evidence type="ECO:0000259" key="1">
    <source>
        <dbReference type="Pfam" id="PF12080"/>
    </source>
</evidence>
<gene>
    <name evidence="3" type="ORF">Y10_00960</name>
</gene>
<keyword evidence="4" id="KW-1185">Reference proteome</keyword>
<dbReference type="Proteomes" id="UP001143543">
    <property type="component" value="Unassembled WGS sequence"/>
</dbReference>
<dbReference type="Pfam" id="PF21602">
    <property type="entry name" value="GldM_3rd"/>
    <property type="match status" value="1"/>
</dbReference>
<dbReference type="InterPro" id="IPR022719">
    <property type="entry name" value="Motility-assoc_prot_GldM_C"/>
</dbReference>
<feature type="domain" description="Gliding motility-associated protein GldM C-terminal" evidence="1">
    <location>
        <begin position="86"/>
        <end position="191"/>
    </location>
</feature>
<comment type="caution">
    <text evidence="3">The sequence shown here is derived from an EMBL/GenBank/DDBJ whole genome shotgun (WGS) entry which is preliminary data.</text>
</comment>
<dbReference type="EMBL" id="BRVO01000001">
    <property type="protein sequence ID" value="GLB47728.1"/>
    <property type="molecule type" value="Genomic_DNA"/>
</dbReference>
<evidence type="ECO:0000313" key="3">
    <source>
        <dbReference type="EMBL" id="GLB47728.1"/>
    </source>
</evidence>